<dbReference type="PROSITE" id="PS01360">
    <property type="entry name" value="ZF_MYND_1"/>
    <property type="match status" value="1"/>
</dbReference>
<dbReference type="AlphaFoldDB" id="A0AAW0CUJ3"/>
<sequence length="642" mass="71566">MPGASSLLSARELDNIPFTLRAVAGTAANTSSSPEVVADALFTLNDSLLQRTERHQLIHTFIPLVFALLDPARLPPGPDDTSSSDFVSRCLCASRAIILFGMCDDATMRSHTPKLWPRIWPWIQLMTNHDCFPEAMTNVCGRCSMLNVLTPLVMLSTGSAVRTVFNTPGFGVFFANAWQNTLHCWEEGHRLNRGVTPGRMLSAFIQRCFQFPSVIDDLVDGAGGIDELAALIVNHILLLVQDMGGNPDNVPEITCDMLDELDIARQFVDFMCDRKPSAWVALQSTQYLEAATMISRDFGSSTVRCYLEPLFLAMWQYLRQISRLLPTAELDCLVEAVNSGLLHSCLICGSRGLPNGVKSSEEEFAALNIVLDCVGQATLDSQALGAMADSIFSLFLFAEMCPRWERWSAFMTLVRSRLQLLPKFSSPAVSSTRACDNIECPILQVDKSELRQCAGCHLALYCSKDCQKLAWMVHGHRERCQKLTSHSKSDNRDTRFKFSITLGEYKAQKLHILLLQLDFILRNGNTDFCVVMDYDGGRCTPSVTAIDSSAELFADHPSVEWDVREGYTELHAIRFEGNDRVHFLPLRRSSSVIFDGLEGLARELPQDVDVMQLETSYPLLFERVRELAALDVMETYGGDANL</sequence>
<gene>
    <name evidence="6" type="ORF">R3P38DRAFT_322404</name>
</gene>
<keyword evidence="1" id="KW-0479">Metal-binding</keyword>
<feature type="domain" description="MYND-type" evidence="5">
    <location>
        <begin position="432"/>
        <end position="480"/>
    </location>
</feature>
<keyword evidence="2 4" id="KW-0863">Zinc-finger</keyword>
<dbReference type="SUPFAM" id="SSF144232">
    <property type="entry name" value="HIT/MYND zinc finger-like"/>
    <property type="match status" value="1"/>
</dbReference>
<organism evidence="6 7">
    <name type="scientific">Favolaschia claudopus</name>
    <dbReference type="NCBI Taxonomy" id="2862362"/>
    <lineage>
        <taxon>Eukaryota</taxon>
        <taxon>Fungi</taxon>
        <taxon>Dikarya</taxon>
        <taxon>Basidiomycota</taxon>
        <taxon>Agaricomycotina</taxon>
        <taxon>Agaricomycetes</taxon>
        <taxon>Agaricomycetidae</taxon>
        <taxon>Agaricales</taxon>
        <taxon>Marasmiineae</taxon>
        <taxon>Mycenaceae</taxon>
        <taxon>Favolaschia</taxon>
    </lineage>
</organism>
<keyword evidence="7" id="KW-1185">Reference proteome</keyword>
<accession>A0AAW0CUJ3</accession>
<dbReference type="GO" id="GO:0008270">
    <property type="term" value="F:zinc ion binding"/>
    <property type="evidence" value="ECO:0007669"/>
    <property type="project" value="UniProtKB-KW"/>
</dbReference>
<evidence type="ECO:0000313" key="7">
    <source>
        <dbReference type="Proteomes" id="UP001362999"/>
    </source>
</evidence>
<dbReference type="PROSITE" id="PS50865">
    <property type="entry name" value="ZF_MYND_2"/>
    <property type="match status" value="1"/>
</dbReference>
<evidence type="ECO:0000313" key="6">
    <source>
        <dbReference type="EMBL" id="KAK7042636.1"/>
    </source>
</evidence>
<evidence type="ECO:0000256" key="4">
    <source>
        <dbReference type="PROSITE-ProRule" id="PRU00134"/>
    </source>
</evidence>
<evidence type="ECO:0000256" key="2">
    <source>
        <dbReference type="ARBA" id="ARBA00022771"/>
    </source>
</evidence>
<evidence type="ECO:0000256" key="3">
    <source>
        <dbReference type="ARBA" id="ARBA00022833"/>
    </source>
</evidence>
<evidence type="ECO:0000259" key="5">
    <source>
        <dbReference type="PROSITE" id="PS50865"/>
    </source>
</evidence>
<dbReference type="Proteomes" id="UP001362999">
    <property type="component" value="Unassembled WGS sequence"/>
</dbReference>
<dbReference type="Pfam" id="PF01753">
    <property type="entry name" value="zf-MYND"/>
    <property type="match status" value="1"/>
</dbReference>
<reference evidence="6 7" key="1">
    <citation type="journal article" date="2024" name="J Genomics">
        <title>Draft genome sequencing and assembly of Favolaschia claudopus CIRM-BRFM 2984 isolated from oak limbs.</title>
        <authorList>
            <person name="Navarro D."/>
            <person name="Drula E."/>
            <person name="Chaduli D."/>
            <person name="Cazenave R."/>
            <person name="Ahrendt S."/>
            <person name="Wang J."/>
            <person name="Lipzen A."/>
            <person name="Daum C."/>
            <person name="Barry K."/>
            <person name="Grigoriev I.V."/>
            <person name="Favel A."/>
            <person name="Rosso M.N."/>
            <person name="Martin F."/>
        </authorList>
    </citation>
    <scope>NUCLEOTIDE SEQUENCE [LARGE SCALE GENOMIC DNA]</scope>
    <source>
        <strain evidence="6 7">CIRM-BRFM 2984</strain>
    </source>
</reference>
<dbReference type="InterPro" id="IPR002893">
    <property type="entry name" value="Znf_MYND"/>
</dbReference>
<keyword evidence="3" id="KW-0862">Zinc</keyword>
<dbReference type="EMBL" id="JAWWNJ010000013">
    <property type="protein sequence ID" value="KAK7042636.1"/>
    <property type="molecule type" value="Genomic_DNA"/>
</dbReference>
<dbReference type="Gene3D" id="6.10.140.2220">
    <property type="match status" value="1"/>
</dbReference>
<proteinExistence type="predicted"/>
<evidence type="ECO:0000256" key="1">
    <source>
        <dbReference type="ARBA" id="ARBA00022723"/>
    </source>
</evidence>
<name>A0AAW0CUJ3_9AGAR</name>
<comment type="caution">
    <text evidence="6">The sequence shown here is derived from an EMBL/GenBank/DDBJ whole genome shotgun (WGS) entry which is preliminary data.</text>
</comment>
<protein>
    <recommendedName>
        <fullName evidence="5">MYND-type domain-containing protein</fullName>
    </recommendedName>
</protein>